<evidence type="ECO:0000313" key="6">
    <source>
        <dbReference type="Proteomes" id="UP000193922"/>
    </source>
</evidence>
<proteinExistence type="predicted"/>
<dbReference type="GeneID" id="63807396"/>
<name>A0A1Y1VSV6_9FUNG</name>
<dbReference type="EMBL" id="MCFD01000097">
    <property type="protein sequence ID" value="ORX64392.1"/>
    <property type="molecule type" value="Genomic_DNA"/>
</dbReference>
<evidence type="ECO:0000256" key="4">
    <source>
        <dbReference type="ARBA" id="ARBA00023136"/>
    </source>
</evidence>
<protein>
    <submittedName>
        <fullName evidence="5">Uncharacterized protein</fullName>
    </submittedName>
</protein>
<dbReference type="InterPro" id="IPR007941">
    <property type="entry name" value="DUF726"/>
</dbReference>
<evidence type="ECO:0000256" key="2">
    <source>
        <dbReference type="ARBA" id="ARBA00022692"/>
    </source>
</evidence>
<organism evidence="5 6">
    <name type="scientific">Linderina pennispora</name>
    <dbReference type="NCBI Taxonomy" id="61395"/>
    <lineage>
        <taxon>Eukaryota</taxon>
        <taxon>Fungi</taxon>
        <taxon>Fungi incertae sedis</taxon>
        <taxon>Zoopagomycota</taxon>
        <taxon>Kickxellomycotina</taxon>
        <taxon>Kickxellomycetes</taxon>
        <taxon>Kickxellales</taxon>
        <taxon>Kickxellaceae</taxon>
        <taxon>Linderina</taxon>
    </lineage>
</organism>
<sequence>IVGYSNKDWILAFLLRASSFCTHLAGLTGVDSEKLFPDNKLVQRKITNVDLSGIVARHLDYLYSIDDIMLEMSRLL</sequence>
<dbReference type="GO" id="GO:0016020">
    <property type="term" value="C:membrane"/>
    <property type="evidence" value="ECO:0007669"/>
    <property type="project" value="UniProtKB-SubCell"/>
</dbReference>
<comment type="subcellular location">
    <subcellularLocation>
        <location evidence="1">Membrane</location>
        <topology evidence="1">Multi-pass membrane protein</topology>
    </subcellularLocation>
</comment>
<dbReference type="Pfam" id="PF05277">
    <property type="entry name" value="DUF726"/>
    <property type="match status" value="1"/>
</dbReference>
<evidence type="ECO:0000313" key="5">
    <source>
        <dbReference type="EMBL" id="ORX64392.1"/>
    </source>
</evidence>
<keyword evidence="6" id="KW-1185">Reference proteome</keyword>
<reference evidence="5 6" key="1">
    <citation type="submission" date="2016-07" db="EMBL/GenBank/DDBJ databases">
        <title>Pervasive Adenine N6-methylation of Active Genes in Fungi.</title>
        <authorList>
            <consortium name="DOE Joint Genome Institute"/>
            <person name="Mondo S.J."/>
            <person name="Dannebaum R.O."/>
            <person name="Kuo R.C."/>
            <person name="Labutti K."/>
            <person name="Haridas S."/>
            <person name="Kuo A."/>
            <person name="Salamov A."/>
            <person name="Ahrendt S.R."/>
            <person name="Lipzen A."/>
            <person name="Sullivan W."/>
            <person name="Andreopoulos W.B."/>
            <person name="Clum A."/>
            <person name="Lindquist E."/>
            <person name="Daum C."/>
            <person name="Ramamoorthy G.K."/>
            <person name="Gryganskyi A."/>
            <person name="Culley D."/>
            <person name="Magnuson J.K."/>
            <person name="James T.Y."/>
            <person name="O'Malley M.A."/>
            <person name="Stajich J.E."/>
            <person name="Spatafora J.W."/>
            <person name="Visel A."/>
            <person name="Grigoriev I.V."/>
        </authorList>
    </citation>
    <scope>NUCLEOTIDE SEQUENCE [LARGE SCALE GENOMIC DNA]</scope>
    <source>
        <strain evidence="5 6">ATCC 12442</strain>
    </source>
</reference>
<dbReference type="OrthoDB" id="277931at2759"/>
<dbReference type="PANTHER" id="PTHR17920">
    <property type="entry name" value="TRANSMEMBRANE AND COILED-COIL DOMAIN-CONTAINING PROTEIN 4 TMCO4"/>
    <property type="match status" value="1"/>
</dbReference>
<keyword evidence="2" id="KW-0812">Transmembrane</keyword>
<gene>
    <name evidence="5" type="ORF">DL89DRAFT_297429</name>
</gene>
<dbReference type="Proteomes" id="UP000193922">
    <property type="component" value="Unassembled WGS sequence"/>
</dbReference>
<evidence type="ECO:0000256" key="1">
    <source>
        <dbReference type="ARBA" id="ARBA00004141"/>
    </source>
</evidence>
<accession>A0A1Y1VSV6</accession>
<keyword evidence="3" id="KW-1133">Transmembrane helix</keyword>
<keyword evidence="4" id="KW-0472">Membrane</keyword>
<dbReference type="PANTHER" id="PTHR17920:SF3">
    <property type="entry name" value="TRANSMEMBRANE AND COILED-COIL DOMAIN-CONTAINING PROTEIN 4"/>
    <property type="match status" value="1"/>
</dbReference>
<feature type="non-terminal residue" evidence="5">
    <location>
        <position position="1"/>
    </location>
</feature>
<comment type="caution">
    <text evidence="5">The sequence shown here is derived from an EMBL/GenBank/DDBJ whole genome shotgun (WGS) entry which is preliminary data.</text>
</comment>
<evidence type="ECO:0000256" key="3">
    <source>
        <dbReference type="ARBA" id="ARBA00022989"/>
    </source>
</evidence>
<dbReference type="AlphaFoldDB" id="A0A1Y1VSV6"/>
<dbReference type="RefSeq" id="XP_040739247.1">
    <property type="nucleotide sequence ID" value="XM_040890748.1"/>
</dbReference>